<evidence type="ECO:0000256" key="1">
    <source>
        <dbReference type="ARBA" id="ARBA00002791"/>
    </source>
</evidence>
<feature type="domain" description="Ribophorin II N-terminal" evidence="13">
    <location>
        <begin position="29"/>
        <end position="267"/>
    </location>
</feature>
<dbReference type="OrthoDB" id="432292at2759"/>
<dbReference type="GO" id="GO:0008250">
    <property type="term" value="C:oligosaccharyltransferase complex"/>
    <property type="evidence" value="ECO:0007669"/>
    <property type="project" value="UniProtKB-UniRule"/>
</dbReference>
<dbReference type="EMBL" id="GBXI01016849">
    <property type="protein sequence ID" value="JAC97442.1"/>
    <property type="molecule type" value="Transcribed_RNA"/>
</dbReference>
<dbReference type="GO" id="GO:0016740">
    <property type="term" value="F:transferase activity"/>
    <property type="evidence" value="ECO:0007669"/>
    <property type="project" value="UniProtKB-KW"/>
</dbReference>
<proteinExistence type="inferred from homology"/>
<comment type="similarity">
    <text evidence="4 12">Belongs to the SWP1 family.</text>
</comment>
<feature type="signal peptide" evidence="12">
    <location>
        <begin position="1"/>
        <end position="21"/>
    </location>
</feature>
<feature type="chain" id="PRO_5019614194" description="Dolichyl-diphosphooligosaccharide--protein glycosyltransferase subunit 2" evidence="12">
    <location>
        <begin position="22"/>
        <end position="647"/>
    </location>
</feature>
<evidence type="ECO:0000256" key="4">
    <source>
        <dbReference type="ARBA" id="ARBA00009038"/>
    </source>
</evidence>
<feature type="domain" description="Ribophorin II second" evidence="15">
    <location>
        <begin position="275"/>
        <end position="361"/>
    </location>
</feature>
<evidence type="ECO:0000256" key="6">
    <source>
        <dbReference type="ARBA" id="ARBA00022692"/>
    </source>
</evidence>
<gene>
    <name evidence="17" type="primary">RPN2_1</name>
    <name evidence="17" type="ORF">g.3873</name>
</gene>
<evidence type="ECO:0000313" key="17">
    <source>
        <dbReference type="EMBL" id="JAC97442.1"/>
    </source>
</evidence>
<evidence type="ECO:0000259" key="14">
    <source>
        <dbReference type="Pfam" id="PF23860"/>
    </source>
</evidence>
<name>A0A0A1WGB5_ZEUCU</name>
<dbReference type="InterPro" id="IPR055375">
    <property type="entry name" value="Ribophorin_II_2nd"/>
</dbReference>
<accession>A0A0A1WGB5</accession>
<dbReference type="Pfam" id="PF05817">
    <property type="entry name" value="Ribophorin_II"/>
    <property type="match status" value="1"/>
</dbReference>
<evidence type="ECO:0000259" key="13">
    <source>
        <dbReference type="Pfam" id="PF05817"/>
    </source>
</evidence>
<evidence type="ECO:0000256" key="3">
    <source>
        <dbReference type="ARBA" id="ARBA00004922"/>
    </source>
</evidence>
<keyword evidence="7 12" id="KW-0732">Signal</keyword>
<comment type="pathway">
    <text evidence="3 12">Protein modification; protein glycosylation.</text>
</comment>
<protein>
    <recommendedName>
        <fullName evidence="5 12">Dolichyl-diphosphooligosaccharide--protein glycosyltransferase subunit 2</fullName>
    </recommendedName>
    <alternativeName>
        <fullName evidence="12">Ribophorin-2</fullName>
    </alternativeName>
</protein>
<dbReference type="UniPathway" id="UPA00378"/>
<organism evidence="17">
    <name type="scientific">Zeugodacus cucurbitae</name>
    <name type="common">Melon fruit fly</name>
    <name type="synonym">Bactrocera cucurbitae</name>
    <dbReference type="NCBI Taxonomy" id="28588"/>
    <lineage>
        <taxon>Eukaryota</taxon>
        <taxon>Metazoa</taxon>
        <taxon>Ecdysozoa</taxon>
        <taxon>Arthropoda</taxon>
        <taxon>Hexapoda</taxon>
        <taxon>Insecta</taxon>
        <taxon>Pterygota</taxon>
        <taxon>Neoptera</taxon>
        <taxon>Endopterygota</taxon>
        <taxon>Diptera</taxon>
        <taxon>Brachycera</taxon>
        <taxon>Muscomorpha</taxon>
        <taxon>Tephritoidea</taxon>
        <taxon>Tephritidae</taxon>
        <taxon>Zeugodacus</taxon>
        <taxon>Zeugodacus</taxon>
    </lineage>
</organism>
<evidence type="ECO:0000259" key="15">
    <source>
        <dbReference type="Pfam" id="PF23861"/>
    </source>
</evidence>
<evidence type="ECO:0000256" key="12">
    <source>
        <dbReference type="RuleBase" id="RU366029"/>
    </source>
</evidence>
<reference evidence="17" key="1">
    <citation type="submission" date="2014-11" db="EMBL/GenBank/DDBJ databases">
        <authorList>
            <person name="Geib S."/>
        </authorList>
    </citation>
    <scope>NUCLEOTIDE SEQUENCE</scope>
</reference>
<feature type="transmembrane region" description="Helical" evidence="12">
    <location>
        <begin position="549"/>
        <end position="570"/>
    </location>
</feature>
<reference evidence="17" key="2">
    <citation type="journal article" date="2015" name="Gigascience">
        <title>Reconstructing a comprehensive transcriptome assembly of a white-pupal translocated strain of the pest fruit fly Bactrocera cucurbitae.</title>
        <authorList>
            <person name="Sim S.B."/>
            <person name="Calla B."/>
            <person name="Hall B."/>
            <person name="DeRego T."/>
            <person name="Geib S.M."/>
        </authorList>
    </citation>
    <scope>NUCLEOTIDE SEQUENCE</scope>
</reference>
<dbReference type="Pfam" id="PF23860">
    <property type="entry name" value="Ribophorin_II_3rd"/>
    <property type="match status" value="1"/>
</dbReference>
<evidence type="ECO:0000256" key="9">
    <source>
        <dbReference type="ARBA" id="ARBA00022989"/>
    </source>
</evidence>
<keyword evidence="8 12" id="KW-0256">Endoplasmic reticulum</keyword>
<dbReference type="AlphaFoldDB" id="A0A0A1WGB5"/>
<evidence type="ECO:0000256" key="8">
    <source>
        <dbReference type="ARBA" id="ARBA00022824"/>
    </source>
</evidence>
<comment type="subcellular location">
    <subcellularLocation>
        <location evidence="2 12">Endoplasmic reticulum membrane</location>
        <topology evidence="2 12">Multi-pass membrane protein</topology>
    </subcellularLocation>
</comment>
<evidence type="ECO:0000256" key="2">
    <source>
        <dbReference type="ARBA" id="ARBA00004477"/>
    </source>
</evidence>
<sequence length="647" mass="71705">MYIVALIYAALALSLSSTTLGARTVQDYLGQRDIRRLHKVFNDGLKLNDLQAVYYSSLNIQNLDTKASVDLCSKLHSLYEDSKLNCYEKDFYLIGSRKNLGCKEKLTEAILGKVYSSIKSNLSSSQEIYYRVASHKLLGVQIDEQNSARIVKILQELLKKDDSIVSLGYAFHVASELGTGAAFVADRVEDAIVQADEVDGKMLQFEGGLSITALVVNGIFRVTNIFKKPTPLDSEQAVKFATYFLNRRSVQSTKGAHVLIEALKTLSATGISTPICIQMIGNGQLQADDPILNVGIVDLLGNPVIPPPQNVYGKILLKKDNSVLAEKVQFIPKSSDKTVYAAQLSSYKPTRGIYLVEISADNTFTQTILFKVLGRVKVHSLEIGVAESDTSSSIKKQSVAYPQLLDGTLKADSTQKILLKTVLIDEGTTKVITVHQAFVLMSNLETNEEIIFVAEQDSNKAYKFDMDVGSHGAEFRYKSGNYKLQLIIGDSSISNSFNWHVANVVLKFPQESVLFSDISMKLPIRNTLPEIEHMFRPPEKRPPRFVSDVFTGLCLTPLVLLLIFWGKLNINLSNFTFELSTIGFHLGFGGILTLFAVFWVNLNMFQTLRLLIPIAVFTFICGNRLLRRIHAIRLGKSPSTVSSTAST</sequence>
<feature type="domain" description="Ribophorin II C-terminal" evidence="16">
    <location>
        <begin position="535"/>
        <end position="632"/>
    </location>
</feature>
<dbReference type="InterPro" id="IPR008814">
    <property type="entry name" value="Swp1"/>
</dbReference>
<feature type="domain" description="Ribophorin II third" evidence="14">
    <location>
        <begin position="380"/>
        <end position="506"/>
    </location>
</feature>
<keyword evidence="17" id="KW-0808">Transferase</keyword>
<dbReference type="InterPro" id="IPR056790">
    <property type="entry name" value="Ribophorin_II_C"/>
</dbReference>
<feature type="transmembrane region" description="Helical" evidence="12">
    <location>
        <begin position="582"/>
        <end position="602"/>
    </location>
</feature>
<evidence type="ECO:0000256" key="10">
    <source>
        <dbReference type="ARBA" id="ARBA00023136"/>
    </source>
</evidence>
<feature type="transmembrane region" description="Helical" evidence="12">
    <location>
        <begin position="608"/>
        <end position="626"/>
    </location>
</feature>
<evidence type="ECO:0000256" key="11">
    <source>
        <dbReference type="ARBA" id="ARBA00046750"/>
    </source>
</evidence>
<dbReference type="PANTHER" id="PTHR12640">
    <property type="entry name" value="RIBOPHORIN II"/>
    <property type="match status" value="1"/>
</dbReference>
<comment type="subunit">
    <text evidence="11">Component of the oligosaccharyltransferase (OST) complex. OST exists in two different complex forms which contain common core subunits RPN1, RPN2, OST48, OST4, DAD1 and TMEM258, either STT3A or STT3B as catalytic subunits, and form-specific accessory subunits. STT3A complex assembly occurs through the formation of 3 subcomplexes. Subcomplex 1 contains RPN1 and TMEM258, subcomplex 2 contains the STT3A-specific subunits STT3A, DC2/OSTC, and KCP2 as well as the core subunit OST4, and subcomplex 3 contains RPN2, DAD1, and OST48. The STT3A complex can form stable complexes with the Sec61 complex or with both the Sec61 and TRAP complexes. Interacts with DDI2. Interacts with TMEM35A/NACHO.</text>
</comment>
<dbReference type="InterPro" id="IPR055373">
    <property type="entry name" value="Ribophorin_II_N"/>
</dbReference>
<keyword evidence="9 12" id="KW-1133">Transmembrane helix</keyword>
<evidence type="ECO:0000256" key="5">
    <source>
        <dbReference type="ARBA" id="ARBA00017612"/>
    </source>
</evidence>
<evidence type="ECO:0000256" key="7">
    <source>
        <dbReference type="ARBA" id="ARBA00022729"/>
    </source>
</evidence>
<dbReference type="Pfam" id="PF23861">
    <property type="entry name" value="Ribophorin_II_2nd"/>
    <property type="match status" value="1"/>
</dbReference>
<dbReference type="PANTHER" id="PTHR12640:SF0">
    <property type="entry name" value="DOLICHYL-DIPHOSPHOOLIGOSACCHARIDE--PROTEIN GLYCOSYLTRANSFERASE SUBUNIT 2"/>
    <property type="match status" value="1"/>
</dbReference>
<dbReference type="GO" id="GO:0006487">
    <property type="term" value="P:protein N-linked glycosylation"/>
    <property type="evidence" value="ECO:0007669"/>
    <property type="project" value="UniProtKB-UniRule"/>
</dbReference>
<keyword evidence="6 12" id="KW-0812">Transmembrane</keyword>
<dbReference type="CTD" id="37029"/>
<evidence type="ECO:0000259" key="16">
    <source>
        <dbReference type="Pfam" id="PF25147"/>
    </source>
</evidence>
<comment type="function">
    <text evidence="1 12">Subunit of the oligosaccharyl transferase (OST) complex that catalyzes the initial transfer of a defined glycan (Glc(3)Man(9)GlcNAc(2) in eukaryotes) from the lipid carrier dolichol-pyrophosphate to an asparagine residue within an Asn-X-Ser/Thr consensus motif in nascent polypeptide chains, the first step in protein N-glycosylation. N-glycosylation occurs cotranslationally and the complex associates with the Sec61 complex at the channel-forming translocon complex that mediates protein translocation across the endoplasmic reticulum (ER). All subunits are required for a maximal enzyme activity.</text>
</comment>
<dbReference type="GeneID" id="105221457"/>
<keyword evidence="10 12" id="KW-0472">Membrane</keyword>
<dbReference type="Pfam" id="PF25147">
    <property type="entry name" value="Ribophorin_II_C"/>
    <property type="match status" value="1"/>
</dbReference>
<dbReference type="InterPro" id="IPR055374">
    <property type="entry name" value="Ribophorin_II_3rd"/>
</dbReference>